<dbReference type="GO" id="GO:0003700">
    <property type="term" value="F:DNA-binding transcription factor activity"/>
    <property type="evidence" value="ECO:0007669"/>
    <property type="project" value="TreeGrafter"/>
</dbReference>
<keyword evidence="1" id="KW-0805">Transcription regulation</keyword>
<evidence type="ECO:0000256" key="2">
    <source>
        <dbReference type="ARBA" id="ARBA00023125"/>
    </source>
</evidence>
<accession>A0A3S2U8F1</accession>
<evidence type="ECO:0000259" key="5">
    <source>
        <dbReference type="PROSITE" id="PS50977"/>
    </source>
</evidence>
<dbReference type="SUPFAM" id="SSF46689">
    <property type="entry name" value="Homeodomain-like"/>
    <property type="match status" value="1"/>
</dbReference>
<evidence type="ECO:0000313" key="7">
    <source>
        <dbReference type="Proteomes" id="UP000288178"/>
    </source>
</evidence>
<dbReference type="OrthoDB" id="9809772at2"/>
<proteinExistence type="predicted"/>
<dbReference type="Gene3D" id="1.10.357.10">
    <property type="entry name" value="Tetracycline Repressor, domain 2"/>
    <property type="match status" value="1"/>
</dbReference>
<reference evidence="6 7" key="1">
    <citation type="submission" date="2019-01" db="EMBL/GenBank/DDBJ databases">
        <authorList>
            <person name="Chen W.-M."/>
        </authorList>
    </citation>
    <scope>NUCLEOTIDE SEQUENCE [LARGE SCALE GENOMIC DNA]</scope>
    <source>
        <strain evidence="6 7">ICH-3</strain>
    </source>
</reference>
<keyword evidence="7" id="KW-1185">Reference proteome</keyword>
<dbReference type="Proteomes" id="UP000288178">
    <property type="component" value="Unassembled WGS sequence"/>
</dbReference>
<name>A0A3S2U8F1_9BURK</name>
<dbReference type="PROSITE" id="PS50977">
    <property type="entry name" value="HTH_TETR_2"/>
    <property type="match status" value="1"/>
</dbReference>
<dbReference type="InterPro" id="IPR001647">
    <property type="entry name" value="HTH_TetR"/>
</dbReference>
<dbReference type="EMBL" id="SACT01000004">
    <property type="protein sequence ID" value="RVT51046.1"/>
    <property type="molecule type" value="Genomic_DNA"/>
</dbReference>
<dbReference type="GO" id="GO:0000976">
    <property type="term" value="F:transcription cis-regulatory region binding"/>
    <property type="evidence" value="ECO:0007669"/>
    <property type="project" value="TreeGrafter"/>
</dbReference>
<evidence type="ECO:0000256" key="1">
    <source>
        <dbReference type="ARBA" id="ARBA00023015"/>
    </source>
</evidence>
<dbReference type="PANTHER" id="PTHR30055:SF234">
    <property type="entry name" value="HTH-TYPE TRANSCRIPTIONAL REGULATOR BETI"/>
    <property type="match status" value="1"/>
</dbReference>
<dbReference type="AlphaFoldDB" id="A0A3S2U8F1"/>
<dbReference type="InterPro" id="IPR009057">
    <property type="entry name" value="Homeodomain-like_sf"/>
</dbReference>
<protein>
    <submittedName>
        <fullName evidence="6">TetR/AcrR family transcriptional regulator</fullName>
    </submittedName>
</protein>
<dbReference type="InterPro" id="IPR050109">
    <property type="entry name" value="HTH-type_TetR-like_transc_reg"/>
</dbReference>
<evidence type="ECO:0000313" key="6">
    <source>
        <dbReference type="EMBL" id="RVT51046.1"/>
    </source>
</evidence>
<feature type="DNA-binding region" description="H-T-H motif" evidence="4">
    <location>
        <begin position="45"/>
        <end position="64"/>
    </location>
</feature>
<comment type="caution">
    <text evidence="6">The sequence shown here is derived from an EMBL/GenBank/DDBJ whole genome shotgun (WGS) entry which is preliminary data.</text>
</comment>
<keyword evidence="3" id="KW-0804">Transcription</keyword>
<evidence type="ECO:0000256" key="3">
    <source>
        <dbReference type="ARBA" id="ARBA00023163"/>
    </source>
</evidence>
<keyword evidence="2 4" id="KW-0238">DNA-binding</keyword>
<dbReference type="PANTHER" id="PTHR30055">
    <property type="entry name" value="HTH-TYPE TRANSCRIPTIONAL REGULATOR RUTR"/>
    <property type="match status" value="1"/>
</dbReference>
<organism evidence="6 7">
    <name type="scientific">Rubrivivax albus</name>
    <dbReference type="NCBI Taxonomy" id="2499835"/>
    <lineage>
        <taxon>Bacteria</taxon>
        <taxon>Pseudomonadati</taxon>
        <taxon>Pseudomonadota</taxon>
        <taxon>Betaproteobacteria</taxon>
        <taxon>Burkholderiales</taxon>
        <taxon>Sphaerotilaceae</taxon>
        <taxon>Rubrivivax</taxon>
    </lineage>
</organism>
<gene>
    <name evidence="6" type="ORF">ENE75_14785</name>
</gene>
<sequence>MTSSSVKPEGDHRTVVAAARRDRMRTHLIESALRAVLAQGSVSVPLESLLVHADVSRGTFYKYFPDVRALVQSMATTLSGELIAALHPMVESIDDPAERLATGMLTVLGLVQRAPMLGHLLANSSWLLVQPDEDHPFLKLVRSDVERGQRTRRFARMDLPLAMELLAAHVVAASRRLAGGGDATRLARQTVTALLRCLGVEDREARRLAEGPVRLANVQPGPLLTLAASNVFKA</sequence>
<evidence type="ECO:0000256" key="4">
    <source>
        <dbReference type="PROSITE-ProRule" id="PRU00335"/>
    </source>
</evidence>
<feature type="domain" description="HTH tetR-type" evidence="5">
    <location>
        <begin position="22"/>
        <end position="82"/>
    </location>
</feature>
<dbReference type="RefSeq" id="WP_128199073.1">
    <property type="nucleotide sequence ID" value="NZ_SACT01000004.1"/>
</dbReference>